<name>A0A7V5HYG0_UNCAE</name>
<protein>
    <recommendedName>
        <fullName evidence="6">Aminotransferase</fullName>
        <ecNumber evidence="6">2.6.1.-</ecNumber>
    </recommendedName>
</protein>
<reference evidence="8" key="1">
    <citation type="journal article" date="2020" name="mSystems">
        <title>Genome- and Community-Level Interaction Insights into Carbon Utilization and Element Cycling Functions of Hydrothermarchaeota in Hydrothermal Sediment.</title>
        <authorList>
            <person name="Zhou Z."/>
            <person name="Liu Y."/>
            <person name="Xu W."/>
            <person name="Pan J."/>
            <person name="Luo Z.H."/>
            <person name="Li M."/>
        </authorList>
    </citation>
    <scope>NUCLEOTIDE SEQUENCE [LARGE SCALE GENOMIC DNA]</scope>
    <source>
        <strain evidence="8">HyVt-92</strain>
    </source>
</reference>
<dbReference type="CDD" id="cd00609">
    <property type="entry name" value="AAT_like"/>
    <property type="match status" value="1"/>
</dbReference>
<dbReference type="PROSITE" id="PS00105">
    <property type="entry name" value="AA_TRANSFER_CLASS_1"/>
    <property type="match status" value="1"/>
</dbReference>
<organism evidence="8">
    <name type="scientific">Aerophobetes bacterium</name>
    <dbReference type="NCBI Taxonomy" id="2030807"/>
    <lineage>
        <taxon>Bacteria</taxon>
        <taxon>Candidatus Aerophobota</taxon>
    </lineage>
</organism>
<dbReference type="PANTHER" id="PTHR46383:SF1">
    <property type="entry name" value="ASPARTATE AMINOTRANSFERASE"/>
    <property type="match status" value="1"/>
</dbReference>
<dbReference type="EMBL" id="DRTT01000063">
    <property type="protein sequence ID" value="HHF98255.1"/>
    <property type="molecule type" value="Genomic_DNA"/>
</dbReference>
<dbReference type="Proteomes" id="UP000886070">
    <property type="component" value="Unassembled WGS sequence"/>
</dbReference>
<feature type="domain" description="Aminotransferase class I/classII large" evidence="7">
    <location>
        <begin position="31"/>
        <end position="389"/>
    </location>
</feature>
<dbReference type="Pfam" id="PF00155">
    <property type="entry name" value="Aminotran_1_2"/>
    <property type="match status" value="1"/>
</dbReference>
<dbReference type="InterPro" id="IPR004839">
    <property type="entry name" value="Aminotransferase_I/II_large"/>
</dbReference>
<dbReference type="InterPro" id="IPR015424">
    <property type="entry name" value="PyrdxlP-dep_Trfase"/>
</dbReference>
<proteinExistence type="inferred from homology"/>
<dbReference type="FunFam" id="3.40.640.10:FF:000033">
    <property type="entry name" value="Aspartate aminotransferase"/>
    <property type="match status" value="1"/>
</dbReference>
<evidence type="ECO:0000256" key="5">
    <source>
        <dbReference type="ARBA" id="ARBA00022898"/>
    </source>
</evidence>
<evidence type="ECO:0000256" key="4">
    <source>
        <dbReference type="ARBA" id="ARBA00022679"/>
    </source>
</evidence>
<dbReference type="AlphaFoldDB" id="A0A7V5HYG0"/>
<evidence type="ECO:0000313" key="8">
    <source>
        <dbReference type="EMBL" id="HHF98255.1"/>
    </source>
</evidence>
<dbReference type="InterPro" id="IPR050596">
    <property type="entry name" value="AspAT/PAT-like"/>
</dbReference>
<keyword evidence="5" id="KW-0663">Pyridoxal phosphate</keyword>
<dbReference type="Gene3D" id="3.40.640.10">
    <property type="entry name" value="Type I PLP-dependent aspartate aminotransferase-like (Major domain)"/>
    <property type="match status" value="1"/>
</dbReference>
<evidence type="ECO:0000256" key="3">
    <source>
        <dbReference type="ARBA" id="ARBA00022576"/>
    </source>
</evidence>
<dbReference type="Gene3D" id="3.90.1150.10">
    <property type="entry name" value="Aspartate Aminotransferase, domain 1"/>
    <property type="match status" value="1"/>
</dbReference>
<evidence type="ECO:0000256" key="2">
    <source>
        <dbReference type="ARBA" id="ARBA00007441"/>
    </source>
</evidence>
<dbReference type="EC" id="2.6.1.-" evidence="6"/>
<accession>A0A7V5HYG0</accession>
<evidence type="ECO:0000259" key="7">
    <source>
        <dbReference type="Pfam" id="PF00155"/>
    </source>
</evidence>
<keyword evidence="3 6" id="KW-0032">Aminotransferase</keyword>
<comment type="cofactor">
    <cofactor evidence="1 6">
        <name>pyridoxal 5'-phosphate</name>
        <dbReference type="ChEBI" id="CHEBI:597326"/>
    </cofactor>
</comment>
<dbReference type="SUPFAM" id="SSF53383">
    <property type="entry name" value="PLP-dependent transferases"/>
    <property type="match status" value="1"/>
</dbReference>
<sequence length="398" mass="44370">MYLSERVTVLTPSVTLGISAKAKQMRKEGRDIINFSAGEPDFNTPLQAKEAAIRAIDENYTRYTPVAGSRELIEAIIRKFRHDNNLDYSPSQIIVANGAKQVIFNALQAVCNPGDEVILPSPYWVSYPEQIKLAGATPVYIHLEFEEGLKINQEELRKAIKPGKTKAIILNTPHNPTGGMFAREELEKIAEVVEDLPLLVISDEIYEEFVYESSHVSFASLGEKLYQKTITVNGVSKTYGMTGWRVGYAGGPESIIQAMIKIQSHSTSCASSVSQRAAFGALSLEKEEVRILIEEFFYRKKLVEQGLKGIEGIRVNRLQGAFYAFPDFSYFLGTYFGRRKIESSVDLADYLLEEAGVAVVPGSAFGAEGYLRISYAVSKEEIKRGLERIREALSNLKR</sequence>
<dbReference type="PANTHER" id="PTHR46383">
    <property type="entry name" value="ASPARTATE AMINOTRANSFERASE"/>
    <property type="match status" value="1"/>
</dbReference>
<dbReference type="InterPro" id="IPR004838">
    <property type="entry name" value="NHTrfase_class1_PyrdxlP-BS"/>
</dbReference>
<comment type="similarity">
    <text evidence="2 6">Belongs to the class-I pyridoxal-phosphate-dependent aminotransferase family.</text>
</comment>
<dbReference type="InterPro" id="IPR015421">
    <property type="entry name" value="PyrdxlP-dep_Trfase_major"/>
</dbReference>
<dbReference type="GO" id="GO:0006520">
    <property type="term" value="P:amino acid metabolic process"/>
    <property type="evidence" value="ECO:0007669"/>
    <property type="project" value="InterPro"/>
</dbReference>
<dbReference type="InterPro" id="IPR015422">
    <property type="entry name" value="PyrdxlP-dep_Trfase_small"/>
</dbReference>
<dbReference type="GO" id="GO:0030170">
    <property type="term" value="F:pyridoxal phosphate binding"/>
    <property type="evidence" value="ECO:0007669"/>
    <property type="project" value="InterPro"/>
</dbReference>
<evidence type="ECO:0000256" key="1">
    <source>
        <dbReference type="ARBA" id="ARBA00001933"/>
    </source>
</evidence>
<gene>
    <name evidence="8" type="ORF">ENL39_02060</name>
</gene>
<comment type="caution">
    <text evidence="8">The sequence shown here is derived from an EMBL/GenBank/DDBJ whole genome shotgun (WGS) entry which is preliminary data.</text>
</comment>
<keyword evidence="4 6" id="KW-0808">Transferase</keyword>
<dbReference type="GO" id="GO:0008483">
    <property type="term" value="F:transaminase activity"/>
    <property type="evidence" value="ECO:0007669"/>
    <property type="project" value="UniProtKB-KW"/>
</dbReference>
<evidence type="ECO:0000256" key="6">
    <source>
        <dbReference type="RuleBase" id="RU000481"/>
    </source>
</evidence>